<dbReference type="InParanoid" id="E4WRX9"/>
<feature type="coiled-coil region" evidence="1">
    <location>
        <begin position="147"/>
        <end position="322"/>
    </location>
</feature>
<feature type="coiled-coil region" evidence="1">
    <location>
        <begin position="28"/>
        <end position="88"/>
    </location>
</feature>
<dbReference type="GO" id="GO:0098998">
    <property type="term" value="C:extrinsic component of postsynaptic early endosome membrane"/>
    <property type="evidence" value="ECO:0007669"/>
    <property type="project" value="TreeGrafter"/>
</dbReference>
<dbReference type="PANTHER" id="PTHR18978:SF1">
    <property type="entry name" value="GRIP1-ASSOCIATED PROTEIN 1"/>
    <property type="match status" value="1"/>
</dbReference>
<keyword evidence="1" id="KW-0175">Coiled coil</keyword>
<dbReference type="GO" id="GO:1905244">
    <property type="term" value="P:regulation of modification of synaptic structure"/>
    <property type="evidence" value="ECO:0007669"/>
    <property type="project" value="TreeGrafter"/>
</dbReference>
<feature type="region of interest" description="Disordered" evidence="2">
    <location>
        <begin position="114"/>
        <end position="145"/>
    </location>
</feature>
<dbReference type="GO" id="GO:0099152">
    <property type="term" value="P:regulation of neurotransmitter receptor transport, endosome to postsynaptic membrane"/>
    <property type="evidence" value="ECO:0007669"/>
    <property type="project" value="TreeGrafter"/>
</dbReference>
<sequence>MENSELVQRLQTQLLDLRTSNCELADYRKFADKKLQALENDKEELTKKLSLETKKNKAISFLPGQSARDELLKTQVELERKNEAIQQQEFDFKQHDMALRDEVASLQSQIKTLESLKTSSSSSASTPGNHPLSPSGPEEPLTTPEEVEKLESEVKSSHKAVKDLEGIVRRLRAENEDLNKLKSALDTAEKKVIEITATAEKRKKLLDEMATEKFELNQELTQVKEKIYAEAEGKLRNQKSEADQSILQLKKELKEQISQRKQGEMRIVDANRRIDELMSDVKKLEADLKSATEAKRYLDRIYEEEKTAKEQIEATRQSLYQEGLDLKSQLESESAIHIAELAKIKEDEINEKIVAANQWKELEEQFTKTIEELKGNIDEEVEKQRIVERKAAVTVRELKKQVKAEKNRADKLQEKLRDIDASQISIQERLSVPHIAAHRDETSSIGSWSVPTEFEGVTILTGNEADALLNKNKGLMESNLQLEEQVRALEKNQIQMSEELASREEILRSRVWQTRPDAEKQKQPAGFSDILMNKIVEFASENTNNSPSEQSAGQLKALNKKLLRMLEEEMTKNVAMRKNIEQLSIQLQQT</sequence>
<name>E4WRX9_OIKDI</name>
<protein>
    <recommendedName>
        <fullName evidence="5">GRIP domain-containing protein</fullName>
    </recommendedName>
</protein>
<dbReference type="AlphaFoldDB" id="E4WRX9"/>
<organism evidence="3">
    <name type="scientific">Oikopleura dioica</name>
    <name type="common">Tunicate</name>
    <dbReference type="NCBI Taxonomy" id="34765"/>
    <lineage>
        <taxon>Eukaryota</taxon>
        <taxon>Metazoa</taxon>
        <taxon>Chordata</taxon>
        <taxon>Tunicata</taxon>
        <taxon>Appendicularia</taxon>
        <taxon>Copelata</taxon>
        <taxon>Oikopleuridae</taxon>
        <taxon>Oikopleura</taxon>
    </lineage>
</organism>
<reference evidence="3" key="1">
    <citation type="journal article" date="2010" name="Science">
        <title>Plasticity of animal genome architecture unmasked by rapid evolution of a pelagic tunicate.</title>
        <authorList>
            <person name="Denoeud F."/>
            <person name="Henriet S."/>
            <person name="Mungpakdee S."/>
            <person name="Aury J.M."/>
            <person name="Da Silva C."/>
            <person name="Brinkmann H."/>
            <person name="Mikhaleva J."/>
            <person name="Olsen L.C."/>
            <person name="Jubin C."/>
            <person name="Canestro C."/>
            <person name="Bouquet J.M."/>
            <person name="Danks G."/>
            <person name="Poulain J."/>
            <person name="Campsteijn C."/>
            <person name="Adamski M."/>
            <person name="Cross I."/>
            <person name="Yadetie F."/>
            <person name="Muffato M."/>
            <person name="Louis A."/>
            <person name="Butcher S."/>
            <person name="Tsagkogeorga G."/>
            <person name="Konrad A."/>
            <person name="Singh S."/>
            <person name="Jensen M.F."/>
            <person name="Cong E.H."/>
            <person name="Eikeseth-Otteraa H."/>
            <person name="Noel B."/>
            <person name="Anthouard V."/>
            <person name="Porcel B.M."/>
            <person name="Kachouri-Lafond R."/>
            <person name="Nishino A."/>
            <person name="Ugolini M."/>
            <person name="Chourrout P."/>
            <person name="Nishida H."/>
            <person name="Aasland R."/>
            <person name="Huzurbazar S."/>
            <person name="Westhof E."/>
            <person name="Delsuc F."/>
            <person name="Lehrach H."/>
            <person name="Reinhardt R."/>
            <person name="Weissenbach J."/>
            <person name="Roy S.W."/>
            <person name="Artiguenave F."/>
            <person name="Postlethwait J.H."/>
            <person name="Manak J.R."/>
            <person name="Thompson E.M."/>
            <person name="Jaillon O."/>
            <person name="Du Pasquier L."/>
            <person name="Boudinot P."/>
            <person name="Liberles D.A."/>
            <person name="Volff J.N."/>
            <person name="Philippe H."/>
            <person name="Lenhard B."/>
            <person name="Roest Crollius H."/>
            <person name="Wincker P."/>
            <person name="Chourrout D."/>
        </authorList>
    </citation>
    <scope>NUCLEOTIDE SEQUENCE [LARGE SCALE GENOMIC DNA]</scope>
</reference>
<dbReference type="InterPro" id="IPR026204">
    <property type="entry name" value="GRIPAP1"/>
</dbReference>
<dbReference type="FunCoup" id="E4WRX9">
    <property type="interactions" value="139"/>
</dbReference>
<dbReference type="GO" id="GO:0098978">
    <property type="term" value="C:glutamatergic synapse"/>
    <property type="evidence" value="ECO:0007669"/>
    <property type="project" value="TreeGrafter"/>
</dbReference>
<dbReference type="PANTHER" id="PTHR18978">
    <property type="entry name" value="GRIP-1 ASSOCIATED PROTEIN 1"/>
    <property type="match status" value="1"/>
</dbReference>
<dbReference type="GO" id="GO:0099158">
    <property type="term" value="P:regulation of recycling endosome localization within postsynapse"/>
    <property type="evidence" value="ECO:0007669"/>
    <property type="project" value="TreeGrafter"/>
</dbReference>
<keyword evidence="4" id="KW-1185">Reference proteome</keyword>
<gene>
    <name evidence="3" type="ORF">GSOID_T00000509001</name>
</gene>
<feature type="coiled-coil region" evidence="1">
    <location>
        <begin position="465"/>
        <end position="499"/>
    </location>
</feature>
<evidence type="ECO:0008006" key="5">
    <source>
        <dbReference type="Google" id="ProtNLM"/>
    </source>
</evidence>
<dbReference type="Proteomes" id="UP000001307">
    <property type="component" value="Unassembled WGS sequence"/>
</dbReference>
<proteinExistence type="predicted"/>
<dbReference type="EMBL" id="FN653015">
    <property type="protein sequence ID" value="CBY20511.1"/>
    <property type="molecule type" value="Genomic_DNA"/>
</dbReference>
<evidence type="ECO:0000256" key="1">
    <source>
        <dbReference type="SAM" id="Coils"/>
    </source>
</evidence>
<evidence type="ECO:0000256" key="2">
    <source>
        <dbReference type="SAM" id="MobiDB-lite"/>
    </source>
</evidence>
<dbReference type="GO" id="GO:0098837">
    <property type="term" value="C:postsynaptic recycling endosome"/>
    <property type="evidence" value="ECO:0007669"/>
    <property type="project" value="TreeGrafter"/>
</dbReference>
<accession>E4WRX9</accession>
<dbReference type="GO" id="GO:0098887">
    <property type="term" value="P:neurotransmitter receptor transport, endosome to postsynaptic membrane"/>
    <property type="evidence" value="ECO:0007669"/>
    <property type="project" value="TreeGrafter"/>
</dbReference>
<feature type="compositionally biased region" description="Low complexity" evidence="2">
    <location>
        <begin position="114"/>
        <end position="126"/>
    </location>
</feature>
<evidence type="ECO:0000313" key="3">
    <source>
        <dbReference type="EMBL" id="CBY20511.1"/>
    </source>
</evidence>
<dbReference type="OrthoDB" id="6269447at2759"/>
<feature type="coiled-coil region" evidence="1">
    <location>
        <begin position="356"/>
        <end position="422"/>
    </location>
</feature>
<evidence type="ECO:0000313" key="4">
    <source>
        <dbReference type="Proteomes" id="UP000001307"/>
    </source>
</evidence>